<feature type="transmembrane region" description="Helical" evidence="5">
    <location>
        <begin position="212"/>
        <end position="232"/>
    </location>
</feature>
<feature type="transmembrane region" description="Helical" evidence="5">
    <location>
        <begin position="366"/>
        <end position="386"/>
    </location>
</feature>
<proteinExistence type="predicted"/>
<feature type="transmembrane region" description="Helical" evidence="5">
    <location>
        <begin position="327"/>
        <end position="354"/>
    </location>
</feature>
<evidence type="ECO:0000256" key="2">
    <source>
        <dbReference type="ARBA" id="ARBA00022692"/>
    </source>
</evidence>
<dbReference type="Proteomes" id="UP000053029">
    <property type="component" value="Unassembled WGS sequence"/>
</dbReference>
<organism evidence="7 8">
    <name type="scientific">Fonsecaea pedrosoi CBS 271.37</name>
    <dbReference type="NCBI Taxonomy" id="1442368"/>
    <lineage>
        <taxon>Eukaryota</taxon>
        <taxon>Fungi</taxon>
        <taxon>Dikarya</taxon>
        <taxon>Ascomycota</taxon>
        <taxon>Pezizomycotina</taxon>
        <taxon>Eurotiomycetes</taxon>
        <taxon>Chaetothyriomycetidae</taxon>
        <taxon>Chaetothyriales</taxon>
        <taxon>Herpotrichiellaceae</taxon>
        <taxon>Fonsecaea</taxon>
    </lineage>
</organism>
<evidence type="ECO:0000256" key="1">
    <source>
        <dbReference type="ARBA" id="ARBA00004141"/>
    </source>
</evidence>
<accession>A0A0D2DS76</accession>
<dbReference type="RefSeq" id="XP_013284529.1">
    <property type="nucleotide sequence ID" value="XM_013429075.1"/>
</dbReference>
<dbReference type="InterPro" id="IPR036259">
    <property type="entry name" value="MFS_trans_sf"/>
</dbReference>
<feature type="transmembrane region" description="Helical" evidence="5">
    <location>
        <begin position="93"/>
        <end position="112"/>
    </location>
</feature>
<gene>
    <name evidence="7" type="ORF">Z517_07337</name>
</gene>
<feature type="transmembrane region" description="Helical" evidence="5">
    <location>
        <begin position="58"/>
        <end position="81"/>
    </location>
</feature>
<dbReference type="GeneID" id="25306827"/>
<dbReference type="AlphaFoldDB" id="A0A0D2DS76"/>
<dbReference type="Pfam" id="PF07690">
    <property type="entry name" value="MFS_1"/>
    <property type="match status" value="1"/>
</dbReference>
<feature type="transmembrane region" description="Helical" evidence="5">
    <location>
        <begin position="499"/>
        <end position="522"/>
    </location>
</feature>
<comment type="subcellular location">
    <subcellularLocation>
        <location evidence="1">Membrane</location>
        <topology evidence="1">Multi-pass membrane protein</topology>
    </subcellularLocation>
</comment>
<keyword evidence="4 5" id="KW-0472">Membrane</keyword>
<feature type="domain" description="Major facilitator superfamily (MFS) profile" evidence="6">
    <location>
        <begin position="55"/>
        <end position="524"/>
    </location>
</feature>
<dbReference type="PANTHER" id="PTHR23502:SF34">
    <property type="entry name" value="PROTEIN HOL1"/>
    <property type="match status" value="1"/>
</dbReference>
<evidence type="ECO:0000256" key="3">
    <source>
        <dbReference type="ARBA" id="ARBA00022989"/>
    </source>
</evidence>
<evidence type="ECO:0000313" key="7">
    <source>
        <dbReference type="EMBL" id="KIW80721.1"/>
    </source>
</evidence>
<dbReference type="HOGENOM" id="CLU_008455_13_6_1"/>
<evidence type="ECO:0000313" key="8">
    <source>
        <dbReference type="Proteomes" id="UP000053029"/>
    </source>
</evidence>
<dbReference type="PANTHER" id="PTHR23502">
    <property type="entry name" value="MAJOR FACILITATOR SUPERFAMILY"/>
    <property type="match status" value="1"/>
</dbReference>
<evidence type="ECO:0000256" key="4">
    <source>
        <dbReference type="ARBA" id="ARBA00023136"/>
    </source>
</evidence>
<dbReference type="VEuPathDB" id="FungiDB:Z517_07337"/>
<dbReference type="PROSITE" id="PS50850">
    <property type="entry name" value="MFS"/>
    <property type="match status" value="1"/>
</dbReference>
<keyword evidence="8" id="KW-1185">Reference proteome</keyword>
<feature type="transmembrane region" description="Helical" evidence="5">
    <location>
        <begin position="124"/>
        <end position="141"/>
    </location>
</feature>
<reference evidence="7 8" key="1">
    <citation type="submission" date="2015-01" db="EMBL/GenBank/DDBJ databases">
        <title>The Genome Sequence of Fonsecaea pedrosoi CBS 271.37.</title>
        <authorList>
            <consortium name="The Broad Institute Genomics Platform"/>
            <person name="Cuomo C."/>
            <person name="de Hoog S."/>
            <person name="Gorbushina A."/>
            <person name="Stielow B."/>
            <person name="Teixiera M."/>
            <person name="Abouelleil A."/>
            <person name="Chapman S.B."/>
            <person name="Priest M."/>
            <person name="Young S.K."/>
            <person name="Wortman J."/>
            <person name="Nusbaum C."/>
            <person name="Birren B."/>
        </authorList>
    </citation>
    <scope>NUCLEOTIDE SEQUENCE [LARGE SCALE GENOMIC DNA]</scope>
    <source>
        <strain evidence="7 8">CBS 271.37</strain>
    </source>
</reference>
<keyword evidence="3 5" id="KW-1133">Transmembrane helix</keyword>
<dbReference type="InterPro" id="IPR011701">
    <property type="entry name" value="MFS"/>
</dbReference>
<dbReference type="GO" id="GO:0022857">
    <property type="term" value="F:transmembrane transporter activity"/>
    <property type="evidence" value="ECO:0007669"/>
    <property type="project" value="InterPro"/>
</dbReference>
<feature type="transmembrane region" description="Helical" evidence="5">
    <location>
        <begin position="467"/>
        <end position="493"/>
    </location>
</feature>
<dbReference type="OrthoDB" id="5215911at2759"/>
<dbReference type="EMBL" id="KN846972">
    <property type="protein sequence ID" value="KIW80721.1"/>
    <property type="molecule type" value="Genomic_DNA"/>
</dbReference>
<evidence type="ECO:0000259" key="6">
    <source>
        <dbReference type="PROSITE" id="PS50850"/>
    </source>
</evidence>
<keyword evidence="2 5" id="KW-0812">Transmembrane</keyword>
<name>A0A0D2DS76_9EURO</name>
<feature type="transmembrane region" description="Helical" evidence="5">
    <location>
        <begin position="407"/>
        <end position="428"/>
    </location>
</feature>
<dbReference type="Gene3D" id="1.20.1250.20">
    <property type="entry name" value="MFS general substrate transporter like domains"/>
    <property type="match status" value="1"/>
</dbReference>
<dbReference type="InterPro" id="IPR020846">
    <property type="entry name" value="MFS_dom"/>
</dbReference>
<feature type="transmembrane region" description="Helical" evidence="5">
    <location>
        <begin position="434"/>
        <end position="455"/>
    </location>
</feature>
<evidence type="ECO:0000256" key="5">
    <source>
        <dbReference type="SAM" id="Phobius"/>
    </source>
</evidence>
<dbReference type="SUPFAM" id="SSF103473">
    <property type="entry name" value="MFS general substrate transporter"/>
    <property type="match status" value="1"/>
</dbReference>
<sequence>MKRLALHEIEHSHGTVQLISGATALQHKKGTSIVLVPQPSQNDPNDPLNWPFTKRVTAFWSVLWLSGLCNFCITGLAPGFGQIIAEFNVTLTQVTWLISACLLGEFMGCYTVAPFSTRYGKRPIWLLTSVVFFVCNIWASVAKSYPSLLLARFFASWAAGTSEPLSVDTLHDLFYLHERGTQAGVQTIWLSWGSSLAPVICGYLIQAKGWRWFHWLTSIMAGIDLILIFLFVPETQYHRDLHKALDSVGIEGNEEMELDAQKASPSGLMTMTKSEDDTTTEMVETQNPAPEKRTFLQELKPWSPVQKDVNVVASFLRPWATWCYPSVVWGVFSFSIHVTCVVVLITMIPVYFGAPPYNFSIGQQGLVYLSSCIGNAFGSIFCGFLNDKLSQWSTRRNHGVFEPEMRLPVTVFPALLVPAGLLMFGVGIEHGTHWIVPVIGVGLVGVALTGIGSVIQPYLMDSYTPVLFDCLVTFNGFKNLVSFAVGFAVVPWLQANGLVAVFCILAALVFVIDASVVVIYMYGKRLRQRDSRLKVFHF</sequence>
<protein>
    <recommendedName>
        <fullName evidence="6">Major facilitator superfamily (MFS) profile domain-containing protein</fullName>
    </recommendedName>
</protein>
<dbReference type="GO" id="GO:0005886">
    <property type="term" value="C:plasma membrane"/>
    <property type="evidence" value="ECO:0007669"/>
    <property type="project" value="TreeGrafter"/>
</dbReference>